<dbReference type="Gene3D" id="3.40.50.2300">
    <property type="match status" value="1"/>
</dbReference>
<dbReference type="SMART" id="SM00418">
    <property type="entry name" value="HTH_ARSR"/>
    <property type="match status" value="1"/>
</dbReference>
<dbReference type="Gene3D" id="1.10.10.10">
    <property type="entry name" value="Winged helix-like DNA-binding domain superfamily/Winged helix DNA-binding domain"/>
    <property type="match status" value="1"/>
</dbReference>
<dbReference type="CDD" id="cd16345">
    <property type="entry name" value="LMWP_ArsC"/>
    <property type="match status" value="1"/>
</dbReference>
<dbReference type="OrthoDB" id="9793058at2"/>
<keyword evidence="1" id="KW-0059">Arsenical resistance</keyword>
<gene>
    <name evidence="3" type="ORF">SAMN04487963_0445</name>
</gene>
<name>A0A1I4LFG3_9GAMM</name>
<dbReference type="InterPro" id="IPR036390">
    <property type="entry name" value="WH_DNA-bd_sf"/>
</dbReference>
<dbReference type="Proteomes" id="UP000198519">
    <property type="component" value="Unassembled WGS sequence"/>
</dbReference>
<dbReference type="CDD" id="cd00090">
    <property type="entry name" value="HTH_ARSR"/>
    <property type="match status" value="1"/>
</dbReference>
<dbReference type="InterPro" id="IPR001845">
    <property type="entry name" value="HTH_ArsR_DNA-bd_dom"/>
</dbReference>
<evidence type="ECO:0000313" key="4">
    <source>
        <dbReference type="Proteomes" id="UP000198519"/>
    </source>
</evidence>
<dbReference type="NCBIfam" id="NF033788">
    <property type="entry name" value="HTH_metalloreg"/>
    <property type="match status" value="1"/>
</dbReference>
<dbReference type="PANTHER" id="PTHR43428:SF1">
    <property type="entry name" value="ARSENATE REDUCTASE"/>
    <property type="match status" value="1"/>
</dbReference>
<dbReference type="GO" id="GO:0003700">
    <property type="term" value="F:DNA-binding transcription factor activity"/>
    <property type="evidence" value="ECO:0007669"/>
    <property type="project" value="InterPro"/>
</dbReference>
<keyword evidence="4" id="KW-1185">Reference proteome</keyword>
<dbReference type="RefSeq" id="WP_092020257.1">
    <property type="nucleotide sequence ID" value="NZ_FOUE01000001.1"/>
</dbReference>
<evidence type="ECO:0000259" key="2">
    <source>
        <dbReference type="PROSITE" id="PS50987"/>
    </source>
</evidence>
<dbReference type="PROSITE" id="PS50987">
    <property type="entry name" value="HTH_ARSR_2"/>
    <property type="match status" value="1"/>
</dbReference>
<dbReference type="SMART" id="SM00226">
    <property type="entry name" value="LMWPc"/>
    <property type="match status" value="1"/>
</dbReference>
<feature type="domain" description="HTH arsR-type" evidence="2">
    <location>
        <begin position="140"/>
        <end position="232"/>
    </location>
</feature>
<dbReference type="PANTHER" id="PTHR43428">
    <property type="entry name" value="ARSENATE REDUCTASE"/>
    <property type="match status" value="1"/>
</dbReference>
<proteinExistence type="predicted"/>
<dbReference type="InterPro" id="IPR036388">
    <property type="entry name" value="WH-like_DNA-bd_sf"/>
</dbReference>
<dbReference type="STRING" id="488535.SAMN04487963_0445"/>
<dbReference type="InterPro" id="IPR011991">
    <property type="entry name" value="ArsR-like_HTH"/>
</dbReference>
<dbReference type="InterPro" id="IPR036196">
    <property type="entry name" value="Ptyr_pPase_sf"/>
</dbReference>
<dbReference type="SUPFAM" id="SSF46785">
    <property type="entry name" value="Winged helix' DNA-binding domain"/>
    <property type="match status" value="1"/>
</dbReference>
<dbReference type="EMBL" id="FOUE01000001">
    <property type="protein sequence ID" value="SFL89586.1"/>
    <property type="molecule type" value="Genomic_DNA"/>
</dbReference>
<dbReference type="NCBIfam" id="NF007528">
    <property type="entry name" value="PRK10141.1"/>
    <property type="match status" value="1"/>
</dbReference>
<reference evidence="4" key="1">
    <citation type="submission" date="2016-10" db="EMBL/GenBank/DDBJ databases">
        <authorList>
            <person name="Varghese N."/>
            <person name="Submissions S."/>
        </authorList>
    </citation>
    <scope>NUCLEOTIDE SEQUENCE [LARGE SCALE GENOMIC DNA]</scope>
    <source>
        <strain evidence="4">CGMCC 1.7061</strain>
    </source>
</reference>
<dbReference type="InterPro" id="IPR023485">
    <property type="entry name" value="Ptyr_pPase"/>
</dbReference>
<dbReference type="GO" id="GO:0046685">
    <property type="term" value="P:response to arsenic-containing substance"/>
    <property type="evidence" value="ECO:0007669"/>
    <property type="project" value="UniProtKB-KW"/>
</dbReference>
<dbReference type="Pfam" id="PF01022">
    <property type="entry name" value="HTH_5"/>
    <property type="match status" value="1"/>
</dbReference>
<dbReference type="AlphaFoldDB" id="A0A1I4LFG3"/>
<evidence type="ECO:0000313" key="3">
    <source>
        <dbReference type="EMBL" id="SFL89586.1"/>
    </source>
</evidence>
<dbReference type="Pfam" id="PF01451">
    <property type="entry name" value="LMWPc"/>
    <property type="match status" value="1"/>
</dbReference>
<dbReference type="PRINTS" id="PR00778">
    <property type="entry name" value="HTHARSR"/>
</dbReference>
<protein>
    <submittedName>
        <fullName evidence="3">Transcriptional regulator, ArsR family</fullName>
    </submittedName>
</protein>
<accession>A0A1I4LFG3</accession>
<sequence>MQDRRRVLFVCSANSARSLIAEACLKQLAEDQFEVASAGTKPTEPHPLALQCLQEEGVDTSGLSSQPLAAVAGQPWDYVILLCDKAADECLNVPLSGQVISWDFPDPATTNRLATFAMVMHQILERVKLFVTVHQKVPPLALHTSPASLFKLLGDENRLAIALLLVSETELCVCEFTDVLELSQPRVSRLLAQLRDQALVADERRGQWVYYQLHPALPEWIRQVLDNTYNAHQHLIAPMLDRLHNLADRPDRRCETKENEA</sequence>
<evidence type="ECO:0000256" key="1">
    <source>
        <dbReference type="ARBA" id="ARBA00022849"/>
    </source>
</evidence>
<organism evidence="3 4">
    <name type="scientific">Marinobacter zhejiangensis</name>
    <dbReference type="NCBI Taxonomy" id="488535"/>
    <lineage>
        <taxon>Bacteria</taxon>
        <taxon>Pseudomonadati</taxon>
        <taxon>Pseudomonadota</taxon>
        <taxon>Gammaproteobacteria</taxon>
        <taxon>Pseudomonadales</taxon>
        <taxon>Marinobacteraceae</taxon>
        <taxon>Marinobacter</taxon>
    </lineage>
</organism>
<dbReference type="SUPFAM" id="SSF52788">
    <property type="entry name" value="Phosphotyrosine protein phosphatases I"/>
    <property type="match status" value="1"/>
</dbReference>